<organism evidence="2 3">
    <name type="scientific">Eumeta variegata</name>
    <name type="common">Bagworm moth</name>
    <name type="synonym">Eumeta japonica</name>
    <dbReference type="NCBI Taxonomy" id="151549"/>
    <lineage>
        <taxon>Eukaryota</taxon>
        <taxon>Metazoa</taxon>
        <taxon>Ecdysozoa</taxon>
        <taxon>Arthropoda</taxon>
        <taxon>Hexapoda</taxon>
        <taxon>Insecta</taxon>
        <taxon>Pterygota</taxon>
        <taxon>Neoptera</taxon>
        <taxon>Endopterygota</taxon>
        <taxon>Lepidoptera</taxon>
        <taxon>Glossata</taxon>
        <taxon>Ditrysia</taxon>
        <taxon>Tineoidea</taxon>
        <taxon>Psychidae</taxon>
        <taxon>Oiketicinae</taxon>
        <taxon>Eumeta</taxon>
    </lineage>
</organism>
<keyword evidence="3" id="KW-1185">Reference proteome</keyword>
<evidence type="ECO:0000313" key="2">
    <source>
        <dbReference type="EMBL" id="GBP59134.1"/>
    </source>
</evidence>
<dbReference type="Proteomes" id="UP000299102">
    <property type="component" value="Unassembled WGS sequence"/>
</dbReference>
<feature type="region of interest" description="Disordered" evidence="1">
    <location>
        <begin position="49"/>
        <end position="68"/>
    </location>
</feature>
<dbReference type="EMBL" id="BGZK01000753">
    <property type="protein sequence ID" value="GBP59134.1"/>
    <property type="molecule type" value="Genomic_DNA"/>
</dbReference>
<dbReference type="AlphaFoldDB" id="A0A4C1X9V2"/>
<name>A0A4C1X9V2_EUMVA</name>
<protein>
    <submittedName>
        <fullName evidence="2">Uncharacterized protein</fullName>
    </submittedName>
</protein>
<proteinExistence type="predicted"/>
<evidence type="ECO:0000313" key="3">
    <source>
        <dbReference type="Proteomes" id="UP000299102"/>
    </source>
</evidence>
<sequence>MILAIQACQIYELRFIFSGQWTSINFQICNPKASSLFAFRQWDSKEARSMRVSRQSHKAAPPSSPGALNYSGDNVPECLICSRNFGRNPSPRRAPPAGGC</sequence>
<evidence type="ECO:0000256" key="1">
    <source>
        <dbReference type="SAM" id="MobiDB-lite"/>
    </source>
</evidence>
<reference evidence="2 3" key="1">
    <citation type="journal article" date="2019" name="Commun. Biol.">
        <title>The bagworm genome reveals a unique fibroin gene that provides high tensile strength.</title>
        <authorList>
            <person name="Kono N."/>
            <person name="Nakamura H."/>
            <person name="Ohtoshi R."/>
            <person name="Tomita M."/>
            <person name="Numata K."/>
            <person name="Arakawa K."/>
        </authorList>
    </citation>
    <scope>NUCLEOTIDE SEQUENCE [LARGE SCALE GENOMIC DNA]</scope>
</reference>
<comment type="caution">
    <text evidence="2">The sequence shown here is derived from an EMBL/GenBank/DDBJ whole genome shotgun (WGS) entry which is preliminary data.</text>
</comment>
<gene>
    <name evidence="2" type="ORF">EVAR_44374_1</name>
</gene>
<accession>A0A4C1X9V2</accession>